<keyword evidence="5" id="KW-0378">Hydrolase</keyword>
<evidence type="ECO:0000256" key="6">
    <source>
        <dbReference type="ARBA" id="ARBA00022806"/>
    </source>
</evidence>
<dbReference type="PANTHER" id="PTHR18934">
    <property type="entry name" value="ATP-DEPENDENT RNA HELICASE"/>
    <property type="match status" value="1"/>
</dbReference>
<dbReference type="InterPro" id="IPR012340">
    <property type="entry name" value="NA-bd_OB-fold"/>
</dbReference>
<dbReference type="SMART" id="SM00847">
    <property type="entry name" value="HA2"/>
    <property type="match status" value="1"/>
</dbReference>
<evidence type="ECO:0000259" key="13">
    <source>
        <dbReference type="PROSITE" id="PS51192"/>
    </source>
</evidence>
<feature type="domain" description="Helicase ATP-binding" evidence="13">
    <location>
        <begin position="502"/>
        <end position="668"/>
    </location>
</feature>
<evidence type="ECO:0000256" key="2">
    <source>
        <dbReference type="ARBA" id="ARBA00012552"/>
    </source>
</evidence>
<dbReference type="Pfam" id="PF04408">
    <property type="entry name" value="WHD_HA2"/>
    <property type="match status" value="1"/>
</dbReference>
<dbReference type="PANTHER" id="PTHR18934:SF85">
    <property type="entry name" value="ATP-DEPENDENT RNA HELICASE DHX8"/>
    <property type="match status" value="1"/>
</dbReference>
<dbReference type="CDD" id="cd05684">
    <property type="entry name" value="S1_DHX8_helicase"/>
    <property type="match status" value="1"/>
</dbReference>
<dbReference type="InterPro" id="IPR002464">
    <property type="entry name" value="DNA/RNA_helicase_DEAH_CS"/>
</dbReference>
<keyword evidence="8" id="KW-0508">mRNA splicing</keyword>
<dbReference type="GO" id="GO:0005524">
    <property type="term" value="F:ATP binding"/>
    <property type="evidence" value="ECO:0007669"/>
    <property type="project" value="UniProtKB-KW"/>
</dbReference>
<protein>
    <recommendedName>
        <fullName evidence="2">RNA helicase</fullName>
        <ecNumber evidence="2">3.6.4.13</ecNumber>
    </recommendedName>
</protein>
<evidence type="ECO:0000256" key="10">
    <source>
        <dbReference type="ARBA" id="ARBA00047984"/>
    </source>
</evidence>
<dbReference type="GO" id="GO:0000390">
    <property type="term" value="P:spliceosomal complex disassembly"/>
    <property type="evidence" value="ECO:0007669"/>
    <property type="project" value="TreeGrafter"/>
</dbReference>
<dbReference type="InterPro" id="IPR007502">
    <property type="entry name" value="Helicase-assoc_dom"/>
</dbReference>
<comment type="catalytic activity">
    <reaction evidence="10">
        <text>ATP + H2O = ADP + phosphate + H(+)</text>
        <dbReference type="Rhea" id="RHEA:13065"/>
        <dbReference type="ChEBI" id="CHEBI:15377"/>
        <dbReference type="ChEBI" id="CHEBI:15378"/>
        <dbReference type="ChEBI" id="CHEBI:30616"/>
        <dbReference type="ChEBI" id="CHEBI:43474"/>
        <dbReference type="ChEBI" id="CHEBI:456216"/>
        <dbReference type="EC" id="3.6.4.13"/>
    </reaction>
</comment>
<evidence type="ECO:0000256" key="9">
    <source>
        <dbReference type="ARBA" id="ARBA00023242"/>
    </source>
</evidence>
<dbReference type="Pfam" id="PF00270">
    <property type="entry name" value="DEAD"/>
    <property type="match status" value="1"/>
</dbReference>
<dbReference type="GO" id="GO:0003723">
    <property type="term" value="F:RNA binding"/>
    <property type="evidence" value="ECO:0007669"/>
    <property type="project" value="TreeGrafter"/>
</dbReference>
<dbReference type="Pfam" id="PF07717">
    <property type="entry name" value="OB_NTP_bind"/>
    <property type="match status" value="1"/>
</dbReference>
<proteinExistence type="predicted"/>
<evidence type="ECO:0000259" key="12">
    <source>
        <dbReference type="PROSITE" id="PS50126"/>
    </source>
</evidence>
<dbReference type="FunFam" id="3.40.50.300:FF:000007">
    <property type="entry name" value="Pre-mRNA-splicing factor ATP-dependent RNA helicase"/>
    <property type="match status" value="1"/>
</dbReference>
<feature type="domain" description="Helicase C-terminal" evidence="14">
    <location>
        <begin position="686"/>
        <end position="869"/>
    </location>
</feature>
<evidence type="ECO:0000259" key="14">
    <source>
        <dbReference type="PROSITE" id="PS51194"/>
    </source>
</evidence>
<dbReference type="EMBL" id="VRMN01000002">
    <property type="protein sequence ID" value="KAA8497022.1"/>
    <property type="molecule type" value="Genomic_DNA"/>
</dbReference>
<dbReference type="FunFam" id="2.40.50.140:FF:000061">
    <property type="entry name" value="ATP-dependent RNA helicase DHX8"/>
    <property type="match status" value="1"/>
</dbReference>
<dbReference type="GO" id="GO:0016787">
    <property type="term" value="F:hydrolase activity"/>
    <property type="evidence" value="ECO:0007669"/>
    <property type="project" value="UniProtKB-KW"/>
</dbReference>
<accession>A0A5J4Z1J1</accession>
<evidence type="ECO:0000256" key="1">
    <source>
        <dbReference type="ARBA" id="ARBA00004123"/>
    </source>
</evidence>
<dbReference type="InterPro" id="IPR011545">
    <property type="entry name" value="DEAD/DEAH_box_helicase_dom"/>
</dbReference>
<dbReference type="PROSITE" id="PS50126">
    <property type="entry name" value="S1"/>
    <property type="match status" value="1"/>
</dbReference>
<dbReference type="InterPro" id="IPR014001">
    <property type="entry name" value="Helicase_ATP-bd"/>
</dbReference>
<evidence type="ECO:0000256" key="3">
    <source>
        <dbReference type="ARBA" id="ARBA00022664"/>
    </source>
</evidence>
<dbReference type="GO" id="GO:0003724">
    <property type="term" value="F:RNA helicase activity"/>
    <property type="evidence" value="ECO:0007669"/>
    <property type="project" value="UniProtKB-EC"/>
</dbReference>
<sequence length="1155" mass="128277">MPPDDVLRQLWNISRLSSVAAEVRKHLGVSDKALAEMLTCVALESKLDERVFKEAVRGMLAESGIAPPSAVPEALFSAVVSVLQSFEVSAPSLEAAVQSVNRKLQLRAARTSRAGHSLDPIGSLEDGREREIPQGGFLGSGIDREQLLVQSRQEHLAFTNHAAHGRGAARAPSALTLSAADELRVGTIFRGTVQTLKDFGAFVTFEYRSTRGPLDRRRKEGLVHISQIRAGANMAHPSEVLQRGDLVFVKVLAIQGDRVALSMREVDQSTGTDLNILAAAAEAGEPVHSDEYGNTFRGRSEAASGRSRIVRPDQEHWELTQLANAGVKVGSAQNESAIGAAEGGAINSDISEPEEEVEIEINDTLPVFLAGHGSSAIARQQPLSPVRIVRNPDGFMQLAATVQGALAKERRDMRNQQQNADMTAAASTDELQLRWEDPLALQAASTGSMLAPAVGSQIQEIPEWKRQAMGSAPSFGYKRPENATMREQRESLPIYQLREPLLDAVNDNQLLIVIGETGSGKTTQMTQYLYEAGYSKNGRRIGCTQPRRVAAMSVAARVAEERGCQLGTLVGYSIRFDDCTSPETEIKYMTDGMLLREALIDSDLRQYSVIMLDEAHERTISTDVLFGLLKGCVQRRSPHDFKLIVTSATLDAEKFSQYFFSCPIFTIPGRAFPVEVLYSREPESDYLDAALLTVMQIHLLEGPGDILLFLTGQEEIDTAASILFERCKSLGKNSAKIPPLLILPVYSALPSEMQTRIFEPAPRGTRKCVIATNIAEASLTIDGISYVVDPGFAKQKVYNPRLGMDSLIVAPISQASARQRAGRAGRTGPGKCFRLYTESAFTNELLPTNVPELQRSNLSNVVLMLKALGINDLLRFDFMDPPPTQHLISALETLYYLGALDDEGLLTRLGRKMAEFPLEPMLSKLVLASVDLGCSEEALTIVAMVSVDSVFYRPKEKQAQADQRKARFHQPEGDHITLLAVWDAWKASHMSNAWCHENFIQQRALRRAEEIRKQLVTIMDRYKLDLVSCRKNYVVLRKAIVAGYFLHAAKKDPQEGYRTLVENQIVYVHPASSLFHLQPEWLIYHELIQTTKEYMREAMVIDSSWLRDLAPRFFKLADPNQITRRKRKERIEPLFDHKAQNQNDWRLSRRTKPKK</sequence>
<evidence type="ECO:0000256" key="4">
    <source>
        <dbReference type="ARBA" id="ARBA00022741"/>
    </source>
</evidence>
<dbReference type="SMART" id="SM00316">
    <property type="entry name" value="S1"/>
    <property type="match status" value="1"/>
</dbReference>
<dbReference type="CDD" id="cd18791">
    <property type="entry name" value="SF2_C_RHA"/>
    <property type="match status" value="1"/>
</dbReference>
<comment type="caution">
    <text evidence="15">The sequence shown here is derived from an EMBL/GenBank/DDBJ whole genome shotgun (WGS) entry which is preliminary data.</text>
</comment>
<evidence type="ECO:0000256" key="5">
    <source>
        <dbReference type="ARBA" id="ARBA00022801"/>
    </source>
</evidence>
<reference evidence="16" key="1">
    <citation type="journal article" date="2019" name="Nat. Commun.">
        <title>Expansion of phycobilisome linker gene families in mesophilic red algae.</title>
        <authorList>
            <person name="Lee J."/>
            <person name="Kim D."/>
            <person name="Bhattacharya D."/>
            <person name="Yoon H.S."/>
        </authorList>
    </citation>
    <scope>NUCLEOTIDE SEQUENCE [LARGE SCALE GENOMIC DNA]</scope>
    <source>
        <strain evidence="16">CCMP 1328</strain>
    </source>
</reference>
<dbReference type="SUPFAM" id="SSF50249">
    <property type="entry name" value="Nucleic acid-binding proteins"/>
    <property type="match status" value="1"/>
</dbReference>
<dbReference type="InterPro" id="IPR001650">
    <property type="entry name" value="Helicase_C-like"/>
</dbReference>
<organism evidence="15 16">
    <name type="scientific">Porphyridium purpureum</name>
    <name type="common">Red alga</name>
    <name type="synonym">Porphyridium cruentum</name>
    <dbReference type="NCBI Taxonomy" id="35688"/>
    <lineage>
        <taxon>Eukaryota</taxon>
        <taxon>Rhodophyta</taxon>
        <taxon>Bangiophyceae</taxon>
        <taxon>Porphyridiales</taxon>
        <taxon>Porphyridiaceae</taxon>
        <taxon>Porphyridium</taxon>
    </lineage>
</organism>
<dbReference type="Pfam" id="PF21010">
    <property type="entry name" value="HA2_C"/>
    <property type="match status" value="1"/>
</dbReference>
<feature type="region of interest" description="Disordered" evidence="11">
    <location>
        <begin position="1128"/>
        <end position="1155"/>
    </location>
</feature>
<dbReference type="InterPro" id="IPR048333">
    <property type="entry name" value="HA2_WH"/>
</dbReference>
<evidence type="ECO:0000256" key="8">
    <source>
        <dbReference type="ARBA" id="ARBA00023187"/>
    </source>
</evidence>
<dbReference type="AlphaFoldDB" id="A0A5J4Z1J1"/>
<feature type="compositionally biased region" description="Basic and acidic residues" evidence="11">
    <location>
        <begin position="1129"/>
        <end position="1139"/>
    </location>
</feature>
<dbReference type="InterPro" id="IPR003029">
    <property type="entry name" value="S1_domain"/>
</dbReference>
<dbReference type="PROSITE" id="PS51194">
    <property type="entry name" value="HELICASE_CTER"/>
    <property type="match status" value="1"/>
</dbReference>
<dbReference type="OrthoDB" id="10253254at2759"/>
<keyword evidence="16" id="KW-1185">Reference proteome</keyword>
<dbReference type="EC" id="3.6.4.13" evidence="2"/>
<keyword evidence="7" id="KW-0067">ATP-binding</keyword>
<dbReference type="Gene3D" id="1.20.120.1080">
    <property type="match status" value="1"/>
</dbReference>
<dbReference type="OMA" id="MKEVDQV"/>
<keyword evidence="9" id="KW-0539">Nucleus</keyword>
<evidence type="ECO:0000256" key="7">
    <source>
        <dbReference type="ARBA" id="ARBA00022840"/>
    </source>
</evidence>
<dbReference type="PROSITE" id="PS00690">
    <property type="entry name" value="DEAH_ATP_HELICASE"/>
    <property type="match status" value="1"/>
</dbReference>
<evidence type="ECO:0000313" key="16">
    <source>
        <dbReference type="Proteomes" id="UP000324585"/>
    </source>
</evidence>
<name>A0A5J4Z1J1_PORPP</name>
<dbReference type="Gene3D" id="3.40.50.300">
    <property type="entry name" value="P-loop containing nucleotide triphosphate hydrolases"/>
    <property type="match status" value="2"/>
</dbReference>
<evidence type="ECO:0000313" key="15">
    <source>
        <dbReference type="EMBL" id="KAA8497022.1"/>
    </source>
</evidence>
<dbReference type="Gene3D" id="2.40.50.140">
    <property type="entry name" value="Nucleic acid-binding proteins"/>
    <property type="match status" value="1"/>
</dbReference>
<dbReference type="InterPro" id="IPR049621">
    <property type="entry name" value="S1_DHX8_helicase"/>
</dbReference>
<dbReference type="GO" id="GO:0071013">
    <property type="term" value="C:catalytic step 2 spliceosome"/>
    <property type="evidence" value="ECO:0007669"/>
    <property type="project" value="TreeGrafter"/>
</dbReference>
<dbReference type="Pfam" id="PF00575">
    <property type="entry name" value="S1"/>
    <property type="match status" value="1"/>
</dbReference>
<dbReference type="InterPro" id="IPR027417">
    <property type="entry name" value="P-loop_NTPase"/>
</dbReference>
<gene>
    <name evidence="15" type="ORF">FVE85_0751</name>
</gene>
<keyword evidence="4" id="KW-0547">Nucleotide-binding</keyword>
<dbReference type="SUPFAM" id="SSF52540">
    <property type="entry name" value="P-loop containing nucleoside triphosphate hydrolases"/>
    <property type="match status" value="1"/>
</dbReference>
<comment type="subcellular location">
    <subcellularLocation>
        <location evidence="1">Nucleus</location>
    </subcellularLocation>
</comment>
<dbReference type="InterPro" id="IPR011709">
    <property type="entry name" value="DEAD-box_helicase_OB_fold"/>
</dbReference>
<dbReference type="Proteomes" id="UP000324585">
    <property type="component" value="Unassembled WGS sequence"/>
</dbReference>
<feature type="domain" description="S1 motif" evidence="12">
    <location>
        <begin position="186"/>
        <end position="264"/>
    </location>
</feature>
<evidence type="ECO:0000256" key="11">
    <source>
        <dbReference type="SAM" id="MobiDB-lite"/>
    </source>
</evidence>
<dbReference type="FunFam" id="1.20.120.1080:FF:000001">
    <property type="entry name" value="Pre-mRNA-splicing factor ATP-dependent RNA helicase"/>
    <property type="match status" value="1"/>
</dbReference>
<keyword evidence="6 15" id="KW-0347">Helicase</keyword>
<keyword evidence="3" id="KW-0507">mRNA processing</keyword>
<dbReference type="SMART" id="SM00487">
    <property type="entry name" value="DEXDc"/>
    <property type="match status" value="1"/>
</dbReference>
<dbReference type="FunFam" id="3.40.50.300:FF:000191">
    <property type="entry name" value="Pre-mRNA-splicing factor ATP-dependent RNA helicase"/>
    <property type="match status" value="1"/>
</dbReference>
<dbReference type="PROSITE" id="PS51192">
    <property type="entry name" value="HELICASE_ATP_BIND_1"/>
    <property type="match status" value="1"/>
</dbReference>
<dbReference type="Pfam" id="PF00271">
    <property type="entry name" value="Helicase_C"/>
    <property type="match status" value="1"/>
</dbReference>
<dbReference type="SMART" id="SM00490">
    <property type="entry name" value="HELICc"/>
    <property type="match status" value="1"/>
</dbReference>